<dbReference type="InterPro" id="IPR004274">
    <property type="entry name" value="FCP1_dom"/>
</dbReference>
<evidence type="ECO:0000313" key="2">
    <source>
        <dbReference type="EMBL" id="QHU27080.1"/>
    </source>
</evidence>
<evidence type="ECO:0000259" key="1">
    <source>
        <dbReference type="PROSITE" id="PS50969"/>
    </source>
</evidence>
<organism evidence="2">
    <name type="scientific">viral metagenome</name>
    <dbReference type="NCBI Taxonomy" id="1070528"/>
    <lineage>
        <taxon>unclassified sequences</taxon>
        <taxon>metagenomes</taxon>
        <taxon>organismal metagenomes</taxon>
    </lineage>
</organism>
<accession>A0A6C0L9V6</accession>
<dbReference type="SUPFAM" id="SSF56784">
    <property type="entry name" value="HAD-like"/>
    <property type="match status" value="1"/>
</dbReference>
<dbReference type="InterPro" id="IPR023214">
    <property type="entry name" value="HAD_sf"/>
</dbReference>
<dbReference type="InterPro" id="IPR036412">
    <property type="entry name" value="HAD-like_sf"/>
</dbReference>
<dbReference type="EMBL" id="MN740451">
    <property type="protein sequence ID" value="QHU27080.1"/>
    <property type="molecule type" value="Genomic_DNA"/>
</dbReference>
<dbReference type="Gene3D" id="3.40.50.1000">
    <property type="entry name" value="HAD superfamily/HAD-like"/>
    <property type="match status" value="1"/>
</dbReference>
<dbReference type="SMART" id="SM00577">
    <property type="entry name" value="CPDc"/>
    <property type="match status" value="1"/>
</dbReference>
<name>A0A6C0L9V6_9ZZZZ</name>
<feature type="domain" description="FCP1 homology" evidence="1">
    <location>
        <begin position="3"/>
        <end position="215"/>
    </location>
</feature>
<proteinExistence type="predicted"/>
<dbReference type="AlphaFoldDB" id="A0A6C0L9V6"/>
<sequence length="287" mass="34154">MNNNNEPYIFLLDLDGTIIGDCSYQCDIYNIQEIIKKNIILKNNNIQLGNLVKYKTTCDRMLDNCYNLQSKLLRPHFATFMSEMKKKFPNSFFFIYTASEKSWANKEILIIEKQNNIKFNRPIFTRDNCLKDASGNIKKSVNKILPQLLKAIKMPKTHSIVNNIIIIDNNPTFIDYTDNLLICPTYDYLKFHNLWENIPQEYAKISELKHFVLRLISNKKMYVKNNPSNTIVLEKLHRWLYRKYKKINKYNNKYVNDSFWLNLTTLIKHHNITSFNKRTVNLLYKSI</sequence>
<dbReference type="PROSITE" id="PS50969">
    <property type="entry name" value="FCP1"/>
    <property type="match status" value="1"/>
</dbReference>
<reference evidence="2" key="1">
    <citation type="journal article" date="2020" name="Nature">
        <title>Giant virus diversity and host interactions through global metagenomics.</title>
        <authorList>
            <person name="Schulz F."/>
            <person name="Roux S."/>
            <person name="Paez-Espino D."/>
            <person name="Jungbluth S."/>
            <person name="Walsh D.A."/>
            <person name="Denef V.J."/>
            <person name="McMahon K.D."/>
            <person name="Konstantinidis K.T."/>
            <person name="Eloe-Fadrosh E.A."/>
            <person name="Kyrpides N.C."/>
            <person name="Woyke T."/>
        </authorList>
    </citation>
    <scope>NUCLEOTIDE SEQUENCE</scope>
    <source>
        <strain evidence="2">GVMAG-M-3300027763-16</strain>
    </source>
</reference>
<protein>
    <recommendedName>
        <fullName evidence="1">FCP1 homology domain-containing protein</fullName>
    </recommendedName>
</protein>